<proteinExistence type="predicted"/>
<protein>
    <submittedName>
        <fullName evidence="2">Pimeloyl-ACP methyl ester carboxylesterase</fullName>
    </submittedName>
</protein>
<sequence>MTASTTTTGAEELGAPPGRLVPAGDHQLFVSEVGEGGRPTVFLHGGGPGCTSWTDFGVAIPYFDDRRCVLVDMLNYGYSSAVEYPPAKWAFHAKHVAAALENLGIENADFVCNSQGGSVALVLAAEYSHLVRKVVLSGSEPMHRGRGGRTPELAALTAQLVAGFTTGEGPTREKIREIMVKLEYWDPAAVNETTLDLRWHYLQQPGPASTWGRGIHAGDPEDLEPLLAEVKRRVLVLWGRYDVFATPAYALSIADAVPYGDVFLMDQGGHHMEEERPQDFAAIVKTWLDLPADTNQ</sequence>
<dbReference type="EMBL" id="FNBE01000001">
    <property type="protein sequence ID" value="SDE68557.1"/>
    <property type="molecule type" value="Genomic_DNA"/>
</dbReference>
<evidence type="ECO:0000313" key="2">
    <source>
        <dbReference type="EMBL" id="SDE68557.1"/>
    </source>
</evidence>
<dbReference type="GO" id="GO:0003824">
    <property type="term" value="F:catalytic activity"/>
    <property type="evidence" value="ECO:0007669"/>
    <property type="project" value="UniProtKB-ARBA"/>
</dbReference>
<name>A0A1G7EY91_PSEOR</name>
<dbReference type="Pfam" id="PF00561">
    <property type="entry name" value="Abhydrolase_1"/>
    <property type="match status" value="1"/>
</dbReference>
<gene>
    <name evidence="2" type="ORF">SAMN05216377_101514</name>
</gene>
<accession>A0A1G7EY91</accession>
<dbReference type="InterPro" id="IPR000073">
    <property type="entry name" value="AB_hydrolase_1"/>
</dbReference>
<dbReference type="STRING" id="366584.SAMN05216377_101514"/>
<dbReference type="Proteomes" id="UP000198967">
    <property type="component" value="Unassembled WGS sequence"/>
</dbReference>
<dbReference type="PANTHER" id="PTHR46438">
    <property type="entry name" value="ALPHA/BETA-HYDROLASES SUPERFAMILY PROTEIN"/>
    <property type="match status" value="1"/>
</dbReference>
<dbReference type="SUPFAM" id="SSF53474">
    <property type="entry name" value="alpha/beta-Hydrolases"/>
    <property type="match status" value="1"/>
</dbReference>
<feature type="domain" description="AB hydrolase-1" evidence="1">
    <location>
        <begin position="39"/>
        <end position="141"/>
    </location>
</feature>
<dbReference type="OrthoDB" id="9801162at2"/>
<dbReference type="RefSeq" id="WP_093075929.1">
    <property type="nucleotide sequence ID" value="NZ_FNBE01000001.1"/>
</dbReference>
<dbReference type="InterPro" id="IPR029058">
    <property type="entry name" value="AB_hydrolase_fold"/>
</dbReference>
<dbReference type="PANTHER" id="PTHR46438:SF11">
    <property type="entry name" value="LIPASE-RELATED"/>
    <property type="match status" value="1"/>
</dbReference>
<organism evidence="2 3">
    <name type="scientific">Pseudonocardia oroxyli</name>
    <dbReference type="NCBI Taxonomy" id="366584"/>
    <lineage>
        <taxon>Bacteria</taxon>
        <taxon>Bacillati</taxon>
        <taxon>Actinomycetota</taxon>
        <taxon>Actinomycetes</taxon>
        <taxon>Pseudonocardiales</taxon>
        <taxon>Pseudonocardiaceae</taxon>
        <taxon>Pseudonocardia</taxon>
    </lineage>
</organism>
<dbReference type="PRINTS" id="PR00111">
    <property type="entry name" value="ABHYDROLASE"/>
</dbReference>
<reference evidence="2 3" key="1">
    <citation type="submission" date="2016-10" db="EMBL/GenBank/DDBJ databases">
        <authorList>
            <person name="de Groot N.N."/>
        </authorList>
    </citation>
    <scope>NUCLEOTIDE SEQUENCE [LARGE SCALE GENOMIC DNA]</scope>
    <source>
        <strain evidence="2 3">CGMCC 4.3143</strain>
    </source>
</reference>
<evidence type="ECO:0000259" key="1">
    <source>
        <dbReference type="Pfam" id="PF00561"/>
    </source>
</evidence>
<keyword evidence="3" id="KW-1185">Reference proteome</keyword>
<dbReference type="AlphaFoldDB" id="A0A1G7EY91"/>
<evidence type="ECO:0000313" key="3">
    <source>
        <dbReference type="Proteomes" id="UP000198967"/>
    </source>
</evidence>
<dbReference type="Gene3D" id="3.40.50.1820">
    <property type="entry name" value="alpha/beta hydrolase"/>
    <property type="match status" value="1"/>
</dbReference>